<name>A0A1F4UF70_UNCW3</name>
<dbReference type="AlphaFoldDB" id="A0A1F4UF70"/>
<gene>
    <name evidence="1" type="ORF">A2Y85_05510</name>
</gene>
<evidence type="ECO:0000313" key="2">
    <source>
        <dbReference type="Proteomes" id="UP000177025"/>
    </source>
</evidence>
<dbReference type="Proteomes" id="UP000177025">
    <property type="component" value="Unassembled WGS sequence"/>
</dbReference>
<protein>
    <recommendedName>
        <fullName evidence="3">Swt1-like HEPN domain-containing protein</fullName>
    </recommendedName>
</protein>
<dbReference type="EMBL" id="MEUM01000015">
    <property type="protein sequence ID" value="OGC43571.1"/>
    <property type="molecule type" value="Genomic_DNA"/>
</dbReference>
<organism evidence="1 2">
    <name type="scientific">candidate division WOR-3 bacterium RBG_13_43_14</name>
    <dbReference type="NCBI Taxonomy" id="1802590"/>
    <lineage>
        <taxon>Bacteria</taxon>
        <taxon>Bacteria division WOR-3</taxon>
    </lineage>
</organism>
<comment type="caution">
    <text evidence="1">The sequence shown here is derived from an EMBL/GenBank/DDBJ whole genome shotgun (WGS) entry which is preliminary data.</text>
</comment>
<sequence length="170" mass="19577">MPSTADFRLSKFDSNSVGRSGKFIGRQTYWKLYSIENIFRVVIHSVLSAQLLPNDWWMVAVDTGIQKKAQSFQSNYVKKSWHGKPGSHSIYYIDLKDLNEIIRANANLFLPVIPDLDKWMVGIEELRLPRNVVAHMNFPNNTDMKRIDVFHDDCVTLITVVENKIALLIP</sequence>
<proteinExistence type="predicted"/>
<evidence type="ECO:0000313" key="1">
    <source>
        <dbReference type="EMBL" id="OGC43571.1"/>
    </source>
</evidence>
<reference evidence="1 2" key="1">
    <citation type="journal article" date="2016" name="Nat. Commun.">
        <title>Thousands of microbial genomes shed light on interconnected biogeochemical processes in an aquifer system.</title>
        <authorList>
            <person name="Anantharaman K."/>
            <person name="Brown C.T."/>
            <person name="Hug L.A."/>
            <person name="Sharon I."/>
            <person name="Castelle C.J."/>
            <person name="Probst A.J."/>
            <person name="Thomas B.C."/>
            <person name="Singh A."/>
            <person name="Wilkins M.J."/>
            <person name="Karaoz U."/>
            <person name="Brodie E.L."/>
            <person name="Williams K.H."/>
            <person name="Hubbard S.S."/>
            <person name="Banfield J.F."/>
        </authorList>
    </citation>
    <scope>NUCLEOTIDE SEQUENCE [LARGE SCALE GENOMIC DNA]</scope>
</reference>
<evidence type="ECO:0008006" key="3">
    <source>
        <dbReference type="Google" id="ProtNLM"/>
    </source>
</evidence>
<accession>A0A1F4UF70</accession>